<protein>
    <submittedName>
        <fullName evidence="1">Uncharacterized protein</fullName>
    </submittedName>
</protein>
<name>G2YBE7_BOTF4</name>
<proteinExistence type="predicted"/>
<accession>G2YBE7</accession>
<reference evidence="2" key="1">
    <citation type="journal article" date="2011" name="PLoS Genet.">
        <title>Genomic analysis of the necrotrophic fungal pathogens Sclerotinia sclerotiorum and Botrytis cinerea.</title>
        <authorList>
            <person name="Amselem J."/>
            <person name="Cuomo C.A."/>
            <person name="van Kan J.A."/>
            <person name="Viaud M."/>
            <person name="Benito E.P."/>
            <person name="Couloux A."/>
            <person name="Coutinho P.M."/>
            <person name="de Vries R.P."/>
            <person name="Dyer P.S."/>
            <person name="Fillinger S."/>
            <person name="Fournier E."/>
            <person name="Gout L."/>
            <person name="Hahn M."/>
            <person name="Kohn L."/>
            <person name="Lapalu N."/>
            <person name="Plummer K.M."/>
            <person name="Pradier J.M."/>
            <person name="Quevillon E."/>
            <person name="Sharon A."/>
            <person name="Simon A."/>
            <person name="ten Have A."/>
            <person name="Tudzynski B."/>
            <person name="Tudzynski P."/>
            <person name="Wincker P."/>
            <person name="Andrew M."/>
            <person name="Anthouard V."/>
            <person name="Beever R.E."/>
            <person name="Beffa R."/>
            <person name="Benoit I."/>
            <person name="Bouzid O."/>
            <person name="Brault B."/>
            <person name="Chen Z."/>
            <person name="Choquer M."/>
            <person name="Collemare J."/>
            <person name="Cotton P."/>
            <person name="Danchin E.G."/>
            <person name="Da Silva C."/>
            <person name="Gautier A."/>
            <person name="Giraud C."/>
            <person name="Giraud T."/>
            <person name="Gonzalez C."/>
            <person name="Grossetete S."/>
            <person name="Guldener U."/>
            <person name="Henrissat B."/>
            <person name="Howlett B.J."/>
            <person name="Kodira C."/>
            <person name="Kretschmer M."/>
            <person name="Lappartient A."/>
            <person name="Leroch M."/>
            <person name="Levis C."/>
            <person name="Mauceli E."/>
            <person name="Neuveglise C."/>
            <person name="Oeser B."/>
            <person name="Pearson M."/>
            <person name="Poulain J."/>
            <person name="Poussereau N."/>
            <person name="Quesneville H."/>
            <person name="Rascle C."/>
            <person name="Schumacher J."/>
            <person name="Segurens B."/>
            <person name="Sexton A."/>
            <person name="Silva E."/>
            <person name="Sirven C."/>
            <person name="Soanes D.M."/>
            <person name="Talbot N.J."/>
            <person name="Templeton M."/>
            <person name="Yandava C."/>
            <person name="Yarden O."/>
            <person name="Zeng Q."/>
            <person name="Rollins J.A."/>
            <person name="Lebrun M.H."/>
            <person name="Dickman M."/>
        </authorList>
    </citation>
    <scope>NUCLEOTIDE SEQUENCE [LARGE SCALE GENOMIC DNA]</scope>
    <source>
        <strain evidence="2">T4</strain>
    </source>
</reference>
<dbReference type="Proteomes" id="UP000008177">
    <property type="component" value="Unplaced contigs"/>
</dbReference>
<dbReference type="EMBL" id="FQ790311">
    <property type="protein sequence ID" value="CCD34538.1"/>
    <property type="molecule type" value="Genomic_DNA"/>
</dbReference>
<sequence length="65" mass="7202">MRLQIDTNSKFPCIPSSAFVTYKSTHGEQAPDPLPRQATDTQVDGAELHYIASWTSKGAYPLYAE</sequence>
<gene>
    <name evidence="1" type="ORF">BofuT4_uP102390.1</name>
</gene>
<evidence type="ECO:0000313" key="2">
    <source>
        <dbReference type="Proteomes" id="UP000008177"/>
    </source>
</evidence>
<dbReference type="InParanoid" id="G2YBE7"/>
<dbReference type="HOGENOM" id="CLU_2849424_0_0_1"/>
<evidence type="ECO:0000313" key="1">
    <source>
        <dbReference type="EMBL" id="CCD34538.1"/>
    </source>
</evidence>
<dbReference type="AlphaFoldDB" id="G2YBE7"/>
<organism evidence="1 2">
    <name type="scientific">Botryotinia fuckeliana (strain T4)</name>
    <name type="common">Noble rot fungus</name>
    <name type="synonym">Botrytis cinerea</name>
    <dbReference type="NCBI Taxonomy" id="999810"/>
    <lineage>
        <taxon>Eukaryota</taxon>
        <taxon>Fungi</taxon>
        <taxon>Dikarya</taxon>
        <taxon>Ascomycota</taxon>
        <taxon>Pezizomycotina</taxon>
        <taxon>Leotiomycetes</taxon>
        <taxon>Helotiales</taxon>
        <taxon>Sclerotiniaceae</taxon>
        <taxon>Botrytis</taxon>
    </lineage>
</organism>